<evidence type="ECO:0000256" key="2">
    <source>
        <dbReference type="ARBA" id="ARBA00022908"/>
    </source>
</evidence>
<dbReference type="RefSeq" id="WP_062832201.1">
    <property type="nucleotide sequence ID" value="NZ_BCSX01000056.1"/>
</dbReference>
<dbReference type="AlphaFoldDB" id="A0A100W6Q4"/>
<dbReference type="Pfam" id="PF00589">
    <property type="entry name" value="Phage_integrase"/>
    <property type="match status" value="1"/>
</dbReference>
<dbReference type="CDD" id="cd00397">
    <property type="entry name" value="DNA_BRE_C"/>
    <property type="match status" value="1"/>
</dbReference>
<evidence type="ECO:0000313" key="10">
    <source>
        <dbReference type="Proteomes" id="UP000069620"/>
    </source>
</evidence>
<dbReference type="GO" id="GO:0006310">
    <property type="term" value="P:DNA recombination"/>
    <property type="evidence" value="ECO:0007669"/>
    <property type="project" value="UniProtKB-KW"/>
</dbReference>
<name>A0A100W6Q4_9MYCO</name>
<dbReference type="GO" id="GO:0003677">
    <property type="term" value="F:DNA binding"/>
    <property type="evidence" value="ECO:0007669"/>
    <property type="project" value="UniProtKB-UniRule"/>
</dbReference>
<dbReference type="InterPro" id="IPR013762">
    <property type="entry name" value="Integrase-like_cat_sf"/>
</dbReference>
<feature type="domain" description="Tyr recombinase" evidence="7">
    <location>
        <begin position="172"/>
        <end position="421"/>
    </location>
</feature>
<keyword evidence="4" id="KW-0233">DNA recombination</keyword>
<dbReference type="InterPro" id="IPR002104">
    <property type="entry name" value="Integrase_catalytic"/>
</dbReference>
<evidence type="ECO:0000259" key="8">
    <source>
        <dbReference type="PROSITE" id="PS51900"/>
    </source>
</evidence>
<comment type="caution">
    <text evidence="9">The sequence shown here is derived from an EMBL/GenBank/DDBJ whole genome shotgun (WGS) entry which is preliminary data.</text>
</comment>
<dbReference type="STRING" id="146020.RMCB_6733"/>
<dbReference type="InterPro" id="IPR010998">
    <property type="entry name" value="Integrase_recombinase_N"/>
</dbReference>
<keyword evidence="3 5" id="KW-0238">DNA-binding</keyword>
<reference evidence="10" key="1">
    <citation type="journal article" date="2016" name="Genome Announc.">
        <title>Draft Genome Sequences of Five Rapidly Growing Mycobacterium Species, M. thermoresistibile, M. fortuitum subsp. acetamidolyticum, M. canariasense, M. brisbanense, and M. novocastrense.</title>
        <authorList>
            <person name="Katahira K."/>
            <person name="Ogura Y."/>
            <person name="Gotoh Y."/>
            <person name="Hayashi T."/>
        </authorList>
    </citation>
    <scope>NUCLEOTIDE SEQUENCE [LARGE SCALE GENOMIC DNA]</scope>
    <source>
        <strain evidence="10">JCM15654</strain>
    </source>
</reference>
<evidence type="ECO:0000259" key="7">
    <source>
        <dbReference type="PROSITE" id="PS51898"/>
    </source>
</evidence>
<organism evidence="9 10">
    <name type="scientific">Mycolicibacterium brisbanense</name>
    <dbReference type="NCBI Taxonomy" id="146020"/>
    <lineage>
        <taxon>Bacteria</taxon>
        <taxon>Bacillati</taxon>
        <taxon>Actinomycetota</taxon>
        <taxon>Actinomycetes</taxon>
        <taxon>Mycobacteriales</taxon>
        <taxon>Mycobacteriaceae</taxon>
        <taxon>Mycolicibacterium</taxon>
    </lineage>
</organism>
<dbReference type="InterPro" id="IPR011010">
    <property type="entry name" value="DNA_brk_join_enz"/>
</dbReference>
<gene>
    <name evidence="9" type="ORF">RMCB_6733</name>
</gene>
<evidence type="ECO:0000256" key="5">
    <source>
        <dbReference type="PROSITE-ProRule" id="PRU01248"/>
    </source>
</evidence>
<dbReference type="InterPro" id="IPR050808">
    <property type="entry name" value="Phage_Integrase"/>
</dbReference>
<feature type="domain" description="Core-binding (CB)" evidence="8">
    <location>
        <begin position="71"/>
        <end position="151"/>
    </location>
</feature>
<dbReference type="Pfam" id="PF14659">
    <property type="entry name" value="Phage_int_SAM_3"/>
    <property type="match status" value="1"/>
</dbReference>
<dbReference type="PANTHER" id="PTHR30629">
    <property type="entry name" value="PROPHAGE INTEGRASE"/>
    <property type="match status" value="1"/>
</dbReference>
<accession>A0A100W6Q4</accession>
<dbReference type="SUPFAM" id="SSF56349">
    <property type="entry name" value="DNA breaking-rejoining enzymes"/>
    <property type="match status" value="1"/>
</dbReference>
<dbReference type="OrthoDB" id="4326943at2"/>
<evidence type="ECO:0000256" key="3">
    <source>
        <dbReference type="ARBA" id="ARBA00023125"/>
    </source>
</evidence>
<evidence type="ECO:0000256" key="6">
    <source>
        <dbReference type="SAM" id="MobiDB-lite"/>
    </source>
</evidence>
<keyword evidence="2" id="KW-0229">DNA integration</keyword>
<dbReference type="EMBL" id="BCSX01000056">
    <property type="protein sequence ID" value="GAS92637.1"/>
    <property type="molecule type" value="Genomic_DNA"/>
</dbReference>
<proteinExistence type="inferred from homology"/>
<dbReference type="PANTHER" id="PTHR30629:SF2">
    <property type="entry name" value="PROPHAGE INTEGRASE INTS-RELATED"/>
    <property type="match status" value="1"/>
</dbReference>
<keyword evidence="10" id="KW-1185">Reference proteome</keyword>
<feature type="region of interest" description="Disordered" evidence="6">
    <location>
        <begin position="245"/>
        <end position="264"/>
    </location>
</feature>
<dbReference type="Proteomes" id="UP000069620">
    <property type="component" value="Unassembled WGS sequence"/>
</dbReference>
<dbReference type="PROSITE" id="PS51900">
    <property type="entry name" value="CB"/>
    <property type="match status" value="1"/>
</dbReference>
<reference evidence="10" key="2">
    <citation type="submission" date="2016-02" db="EMBL/GenBank/DDBJ databases">
        <title>Draft genome sequence of five rapidly growing Mycobacterium species.</title>
        <authorList>
            <person name="Katahira K."/>
            <person name="Gotou Y."/>
            <person name="Iida K."/>
            <person name="Ogura Y."/>
            <person name="Hayashi T."/>
        </authorList>
    </citation>
    <scope>NUCLEOTIDE SEQUENCE [LARGE SCALE GENOMIC DNA]</scope>
    <source>
        <strain evidence="10">JCM15654</strain>
    </source>
</reference>
<sequence length="428" mass="48146">MAKAGTRRTRGDGAFFQRGDGKWMGRVELPMKDGKRRYKWVSSVDRNTALKKLQQLRKDVDEGRIATTATTTLAKWLDHWIENIHAKRKVRPGVLDDYRGCIRNHITPAIGNKRIDKLTPQHVRDLHAAIGPRRTAELAHVILQKALKDAVREGVAVRNVAELVDKPVYLKKKRDGFEADVAKHIIATAFKTCDEVDATRIAAGFLTGARRGELLGLRRPYVDNPAKPLLTFAWQLQSLTQDHGCGEPLAEPSPLSRSDRKPTKPPYWPCGKTRAWACPQRRWDLPAHFEYEVCEGSLLFTRPKTEAGYRVVPAIPPLHVAIQQLLAKSGPNPHDLVWHRNGKPIDPRDDYDIWRNVFRAAGVIGPTESLPPHNSRHTTATLLRAAGVDEQTRMEILGHASVDAQRNYAHADRTRHMEAMGTLAELMA</sequence>
<evidence type="ECO:0000313" key="9">
    <source>
        <dbReference type="EMBL" id="GAS92637.1"/>
    </source>
</evidence>
<dbReference type="PROSITE" id="PS51898">
    <property type="entry name" value="TYR_RECOMBINASE"/>
    <property type="match status" value="1"/>
</dbReference>
<protein>
    <submittedName>
        <fullName evidence="9">Integrase</fullName>
    </submittedName>
</protein>
<dbReference type="InterPro" id="IPR044068">
    <property type="entry name" value="CB"/>
</dbReference>
<dbReference type="InterPro" id="IPR004107">
    <property type="entry name" value="Integrase_SAM-like_N"/>
</dbReference>
<comment type="similarity">
    <text evidence="1">Belongs to the 'phage' integrase family.</text>
</comment>
<dbReference type="Gene3D" id="1.10.443.10">
    <property type="entry name" value="Intergrase catalytic core"/>
    <property type="match status" value="1"/>
</dbReference>
<dbReference type="GO" id="GO:0015074">
    <property type="term" value="P:DNA integration"/>
    <property type="evidence" value="ECO:0007669"/>
    <property type="project" value="UniProtKB-KW"/>
</dbReference>
<evidence type="ECO:0000256" key="4">
    <source>
        <dbReference type="ARBA" id="ARBA00023172"/>
    </source>
</evidence>
<dbReference type="Gene3D" id="1.10.150.130">
    <property type="match status" value="1"/>
</dbReference>
<evidence type="ECO:0000256" key="1">
    <source>
        <dbReference type="ARBA" id="ARBA00008857"/>
    </source>
</evidence>